<gene>
    <name evidence="1" type="ORF">Agabi119p4_1339</name>
</gene>
<evidence type="ECO:0000313" key="2">
    <source>
        <dbReference type="Proteomes" id="UP000629468"/>
    </source>
</evidence>
<dbReference type="EMBL" id="JABXXO010000001">
    <property type="protein sequence ID" value="KAF7785174.1"/>
    <property type="molecule type" value="Genomic_DNA"/>
</dbReference>
<name>A0A8H7FCD5_AGABI</name>
<proteinExistence type="predicted"/>
<sequence>MDLAITYCIRSSIAELSITTAKWESKNKLATHLDIKLDGINSIVWKRRVVHPLNVIHSRIPFSHQSRKQKKEWTSHCRIAEGKVGDNKMGHCSNASRSRYICKRFQFKRSDINVIN</sequence>
<evidence type="ECO:0000313" key="1">
    <source>
        <dbReference type="EMBL" id="KAF7785174.1"/>
    </source>
</evidence>
<dbReference type="Proteomes" id="UP000629468">
    <property type="component" value="Unassembled WGS sequence"/>
</dbReference>
<dbReference type="AlphaFoldDB" id="A0A8H7FCD5"/>
<organism evidence="1 2">
    <name type="scientific">Agaricus bisporus var. burnettii</name>
    <dbReference type="NCBI Taxonomy" id="192524"/>
    <lineage>
        <taxon>Eukaryota</taxon>
        <taxon>Fungi</taxon>
        <taxon>Dikarya</taxon>
        <taxon>Basidiomycota</taxon>
        <taxon>Agaricomycotina</taxon>
        <taxon>Agaricomycetes</taxon>
        <taxon>Agaricomycetidae</taxon>
        <taxon>Agaricales</taxon>
        <taxon>Agaricineae</taxon>
        <taxon>Agaricaceae</taxon>
        <taxon>Agaricus</taxon>
    </lineage>
</organism>
<accession>A0A8H7FCD5</accession>
<protein>
    <submittedName>
        <fullName evidence="1">Uncharacterized protein</fullName>
    </submittedName>
</protein>
<comment type="caution">
    <text evidence="1">The sequence shown here is derived from an EMBL/GenBank/DDBJ whole genome shotgun (WGS) entry which is preliminary data.</text>
</comment>
<reference evidence="1 2" key="1">
    <citation type="journal article" name="Sci. Rep.">
        <title>Telomere-to-telomere assembled and centromere annotated genomes of the two main subspecies of the button mushroom Agaricus bisporus reveal especially polymorphic chromosome ends.</title>
        <authorList>
            <person name="Sonnenberg A.S.M."/>
            <person name="Sedaghat-Telgerd N."/>
            <person name="Lavrijssen B."/>
            <person name="Ohm R.A."/>
            <person name="Hendrickx P.M."/>
            <person name="Scholtmeijer K."/>
            <person name="Baars J.J.P."/>
            <person name="van Peer A."/>
        </authorList>
    </citation>
    <scope>NUCLEOTIDE SEQUENCE [LARGE SCALE GENOMIC DNA]</scope>
    <source>
        <strain evidence="1 2">H119_p4</strain>
    </source>
</reference>